<keyword evidence="6" id="KW-1185">Reference proteome</keyword>
<keyword evidence="1" id="KW-0805">Transcription regulation</keyword>
<organism evidence="5 6">
    <name type="scientific">Paenibacillus gansuensis</name>
    <dbReference type="NCBI Taxonomy" id="306542"/>
    <lineage>
        <taxon>Bacteria</taxon>
        <taxon>Bacillati</taxon>
        <taxon>Bacillota</taxon>
        <taxon>Bacilli</taxon>
        <taxon>Bacillales</taxon>
        <taxon>Paenibacillaceae</taxon>
        <taxon>Paenibacillus</taxon>
    </lineage>
</organism>
<protein>
    <submittedName>
        <fullName evidence="5">Winged helix-turn-helix transcriptional regulator</fullName>
    </submittedName>
</protein>
<keyword evidence="2" id="KW-0238">DNA-binding</keyword>
<dbReference type="Pfam" id="PF01638">
    <property type="entry name" value="HxlR"/>
    <property type="match status" value="1"/>
</dbReference>
<keyword evidence="3" id="KW-0804">Transcription</keyword>
<dbReference type="InterPro" id="IPR036388">
    <property type="entry name" value="WH-like_DNA-bd_sf"/>
</dbReference>
<dbReference type="EMBL" id="JBHUME010000011">
    <property type="protein sequence ID" value="MFD2614394.1"/>
    <property type="molecule type" value="Genomic_DNA"/>
</dbReference>
<evidence type="ECO:0000256" key="3">
    <source>
        <dbReference type="ARBA" id="ARBA00023163"/>
    </source>
</evidence>
<dbReference type="Proteomes" id="UP001597541">
    <property type="component" value="Unassembled WGS sequence"/>
</dbReference>
<dbReference type="InterPro" id="IPR002577">
    <property type="entry name" value="HTH_HxlR"/>
</dbReference>
<dbReference type="Gene3D" id="1.10.10.10">
    <property type="entry name" value="Winged helix-like DNA-binding domain superfamily/Winged helix DNA-binding domain"/>
    <property type="match status" value="1"/>
</dbReference>
<evidence type="ECO:0000256" key="1">
    <source>
        <dbReference type="ARBA" id="ARBA00023015"/>
    </source>
</evidence>
<feature type="domain" description="HTH hxlR-type" evidence="4">
    <location>
        <begin position="6"/>
        <end position="104"/>
    </location>
</feature>
<evidence type="ECO:0000313" key="5">
    <source>
        <dbReference type="EMBL" id="MFD2614394.1"/>
    </source>
</evidence>
<proteinExistence type="predicted"/>
<reference evidence="6" key="1">
    <citation type="journal article" date="2019" name="Int. J. Syst. Evol. Microbiol.">
        <title>The Global Catalogue of Microorganisms (GCM) 10K type strain sequencing project: providing services to taxonomists for standard genome sequencing and annotation.</title>
        <authorList>
            <consortium name="The Broad Institute Genomics Platform"/>
            <consortium name="The Broad Institute Genome Sequencing Center for Infectious Disease"/>
            <person name="Wu L."/>
            <person name="Ma J."/>
        </authorList>
    </citation>
    <scope>NUCLEOTIDE SEQUENCE [LARGE SCALE GENOMIC DNA]</scope>
    <source>
        <strain evidence="6">KCTC 3950</strain>
    </source>
</reference>
<dbReference type="RefSeq" id="WP_377605189.1">
    <property type="nucleotide sequence ID" value="NZ_JBHUME010000011.1"/>
</dbReference>
<dbReference type="PANTHER" id="PTHR33204:SF38">
    <property type="entry name" value="HTH-TYPE TRANSCRIPTIONAL ACTIVATOR HXLR"/>
    <property type="match status" value="1"/>
</dbReference>
<dbReference type="InterPro" id="IPR036390">
    <property type="entry name" value="WH_DNA-bd_sf"/>
</dbReference>
<evidence type="ECO:0000313" key="6">
    <source>
        <dbReference type="Proteomes" id="UP001597541"/>
    </source>
</evidence>
<accession>A0ABW5PGY9</accession>
<dbReference type="PANTHER" id="PTHR33204">
    <property type="entry name" value="TRANSCRIPTIONAL REGULATOR, MARR FAMILY"/>
    <property type="match status" value="1"/>
</dbReference>
<evidence type="ECO:0000256" key="2">
    <source>
        <dbReference type="ARBA" id="ARBA00023125"/>
    </source>
</evidence>
<sequence length="115" mass="13153">MKTYNCGLDITLEVVGGKWKALILYYLLTGPKRTGELKRLADNITQKMLIQTLKELEANGLIHRKTYNQVPPKVEYSVTELGETLKPVLESLCKWGEDYAESTFNKNEYQILNAN</sequence>
<dbReference type="SUPFAM" id="SSF46785">
    <property type="entry name" value="Winged helix' DNA-binding domain"/>
    <property type="match status" value="1"/>
</dbReference>
<gene>
    <name evidence="5" type="ORF">ACFSUF_18440</name>
</gene>
<dbReference type="PROSITE" id="PS51118">
    <property type="entry name" value="HTH_HXLR"/>
    <property type="match status" value="1"/>
</dbReference>
<comment type="caution">
    <text evidence="5">The sequence shown here is derived from an EMBL/GenBank/DDBJ whole genome shotgun (WGS) entry which is preliminary data.</text>
</comment>
<evidence type="ECO:0000259" key="4">
    <source>
        <dbReference type="PROSITE" id="PS51118"/>
    </source>
</evidence>
<name>A0ABW5PGY9_9BACL</name>